<dbReference type="InterPro" id="IPR056637">
    <property type="entry name" value="DUF7735"/>
</dbReference>
<dbReference type="PANTHER" id="PTHR42029">
    <property type="entry name" value="AN04G07800"/>
    <property type="match status" value="1"/>
</dbReference>
<keyword evidence="2" id="KW-0732">Signal</keyword>
<dbReference type="Pfam" id="PF24870">
    <property type="entry name" value="DUF7735"/>
    <property type="match status" value="1"/>
</dbReference>
<dbReference type="VEuPathDB" id="FungiDB:CCM_01995"/>
<feature type="domain" description="DUF7735" evidence="3">
    <location>
        <begin position="22"/>
        <end position="167"/>
    </location>
</feature>
<dbReference type="Proteomes" id="UP000323067">
    <property type="component" value="Chromosome vi"/>
</dbReference>
<evidence type="ECO:0000259" key="3">
    <source>
        <dbReference type="Pfam" id="PF24870"/>
    </source>
</evidence>
<organism evidence="4 5">
    <name type="scientific">Cordyceps militaris</name>
    <name type="common">Caterpillar fungus</name>
    <name type="synonym">Clavaria militaris</name>
    <dbReference type="NCBI Taxonomy" id="73501"/>
    <lineage>
        <taxon>Eukaryota</taxon>
        <taxon>Fungi</taxon>
        <taxon>Dikarya</taxon>
        <taxon>Ascomycota</taxon>
        <taxon>Pezizomycotina</taxon>
        <taxon>Sordariomycetes</taxon>
        <taxon>Hypocreomycetidae</taxon>
        <taxon>Hypocreales</taxon>
        <taxon>Cordycipitaceae</taxon>
        <taxon>Cordyceps</taxon>
    </lineage>
</organism>
<evidence type="ECO:0000256" key="2">
    <source>
        <dbReference type="SAM" id="SignalP"/>
    </source>
</evidence>
<dbReference type="AlphaFoldDB" id="A0A2H4SBU5"/>
<accession>A0A2H4SBU5</accession>
<evidence type="ECO:0000313" key="4">
    <source>
        <dbReference type="EMBL" id="ATY60563.1"/>
    </source>
</evidence>
<sequence length="235" mass="24080">MKLSSILALQPLAVAASVFDTILPTTAPRKTSDPWECSTRTLASFFDVPKPTGALLDALLSFGDDLYAGCAPTATNHVGQTVCAFPAHSRWCAFATAAPATVLPAYSSYASSASVWWSKHAADAADEAESCPNAWRKAMMWFANGPEWLNDTIAFAGCYAAAQVTGESSRSSSLPGATAGAGVTTPTSASKTTTMTTTAETQTPPSKSSSAAAGTFGKSWVVIGVVVAGAGANIL</sequence>
<feature type="chain" id="PRO_5014174437" description="DUF7735 domain-containing protein" evidence="2">
    <location>
        <begin position="16"/>
        <end position="235"/>
    </location>
</feature>
<dbReference type="PANTHER" id="PTHR42029:SF2">
    <property type="entry name" value="WAX SYNTHASE DOMAIN-CONTAINING PROTEIN"/>
    <property type="match status" value="1"/>
</dbReference>
<feature type="signal peptide" evidence="2">
    <location>
        <begin position="1"/>
        <end position="15"/>
    </location>
</feature>
<gene>
    <name evidence="4" type="ORF">A9K55_006899</name>
</gene>
<dbReference type="VEuPathDB" id="FungiDB:A9K55_006899"/>
<dbReference type="EMBL" id="CP023323">
    <property type="protein sequence ID" value="ATY60563.1"/>
    <property type="molecule type" value="Genomic_DNA"/>
</dbReference>
<feature type="region of interest" description="Disordered" evidence="1">
    <location>
        <begin position="170"/>
        <end position="212"/>
    </location>
</feature>
<evidence type="ECO:0000313" key="5">
    <source>
        <dbReference type="Proteomes" id="UP000323067"/>
    </source>
</evidence>
<protein>
    <recommendedName>
        <fullName evidence="3">DUF7735 domain-containing protein</fullName>
    </recommendedName>
</protein>
<proteinExistence type="predicted"/>
<feature type="compositionally biased region" description="Low complexity" evidence="1">
    <location>
        <begin position="175"/>
        <end position="206"/>
    </location>
</feature>
<reference evidence="4 5" key="1">
    <citation type="journal article" date="2017" name="BMC Genomics">
        <title>Chromosome level assembly and secondary metabolite potential of the parasitic fungus Cordyceps militaris.</title>
        <authorList>
            <person name="Kramer G.J."/>
            <person name="Nodwell J.R."/>
        </authorList>
    </citation>
    <scope>NUCLEOTIDE SEQUENCE [LARGE SCALE GENOMIC DNA]</scope>
    <source>
        <strain evidence="4 5">ATCC 34164</strain>
    </source>
</reference>
<evidence type="ECO:0000256" key="1">
    <source>
        <dbReference type="SAM" id="MobiDB-lite"/>
    </source>
</evidence>
<name>A0A2H4SBU5_CORMI</name>